<feature type="chain" id="PRO_5035817436" evidence="1">
    <location>
        <begin position="23"/>
        <end position="198"/>
    </location>
</feature>
<protein>
    <submittedName>
        <fullName evidence="3">(diamondback moth) hypothetical protein</fullName>
    </submittedName>
</protein>
<gene>
    <name evidence="3" type="ORF">PLXY2_LOCUS3552</name>
</gene>
<organism evidence="3 4">
    <name type="scientific">Plutella xylostella</name>
    <name type="common">Diamondback moth</name>
    <name type="synonym">Plutella maculipennis</name>
    <dbReference type="NCBI Taxonomy" id="51655"/>
    <lineage>
        <taxon>Eukaryota</taxon>
        <taxon>Metazoa</taxon>
        <taxon>Ecdysozoa</taxon>
        <taxon>Arthropoda</taxon>
        <taxon>Hexapoda</taxon>
        <taxon>Insecta</taxon>
        <taxon>Pterygota</taxon>
        <taxon>Neoptera</taxon>
        <taxon>Endopterygota</taxon>
        <taxon>Lepidoptera</taxon>
        <taxon>Glossata</taxon>
        <taxon>Ditrysia</taxon>
        <taxon>Yponomeutoidea</taxon>
        <taxon>Plutellidae</taxon>
        <taxon>Plutella</taxon>
    </lineage>
</organism>
<accession>A0A8S4DXL1</accession>
<dbReference type="EMBL" id="CAJHNJ030000009">
    <property type="protein sequence ID" value="CAG9106111.1"/>
    <property type="molecule type" value="Genomic_DNA"/>
</dbReference>
<evidence type="ECO:0000259" key="2">
    <source>
        <dbReference type="Pfam" id="PF16033"/>
    </source>
</evidence>
<evidence type="ECO:0000256" key="1">
    <source>
        <dbReference type="SAM" id="SignalP"/>
    </source>
</evidence>
<proteinExistence type="predicted"/>
<dbReference type="Pfam" id="PF16033">
    <property type="entry name" value="DUF4789"/>
    <property type="match status" value="1"/>
</dbReference>
<keyword evidence="1" id="KW-0732">Signal</keyword>
<name>A0A8S4DXL1_PLUXY</name>
<comment type="caution">
    <text evidence="3">The sequence shown here is derived from an EMBL/GenBank/DDBJ whole genome shotgun (WGS) entry which is preliminary data.</text>
</comment>
<dbReference type="PANTHER" id="PTHR21177">
    <property type="entry name" value="IP06524P-RELATED"/>
    <property type="match status" value="1"/>
</dbReference>
<sequence length="198" mass="21681">MRLNDNISICASLILLAGVVLTLPQNMQDLVGFPETEEVESDKNKEGRQPIYAPVICAENELYYPGDQKDDWICDCRPAFLYHPTTDACWPAYRKGPCSQGEYLVLKSTSVIPVCVRNPCFGDNLVVWNAKCVQLGTTEPCALFSRRHPSAKALGVNATTLAVSCLDLALENRFGEAPAPTTVKCLPGSKRNVDNKCG</sequence>
<dbReference type="AlphaFoldDB" id="A0A8S4DXL1"/>
<feature type="signal peptide" evidence="1">
    <location>
        <begin position="1"/>
        <end position="22"/>
    </location>
</feature>
<keyword evidence="4" id="KW-1185">Reference proteome</keyword>
<evidence type="ECO:0000313" key="3">
    <source>
        <dbReference type="EMBL" id="CAG9106111.1"/>
    </source>
</evidence>
<dbReference type="PANTHER" id="PTHR21177:SF4">
    <property type="entry name" value="IP06524P"/>
    <property type="match status" value="1"/>
</dbReference>
<dbReference type="Proteomes" id="UP000653454">
    <property type="component" value="Unassembled WGS sequence"/>
</dbReference>
<feature type="domain" description="DUF4789" evidence="2">
    <location>
        <begin position="57"/>
        <end position="141"/>
    </location>
</feature>
<dbReference type="InterPro" id="IPR031993">
    <property type="entry name" value="DUF4789"/>
</dbReference>
<reference evidence="3" key="1">
    <citation type="submission" date="2020-11" db="EMBL/GenBank/DDBJ databases">
        <authorList>
            <person name="Whiteford S."/>
        </authorList>
    </citation>
    <scope>NUCLEOTIDE SEQUENCE</scope>
</reference>
<evidence type="ECO:0000313" key="4">
    <source>
        <dbReference type="Proteomes" id="UP000653454"/>
    </source>
</evidence>